<name>A0A5J4KNU4_9CHLR</name>
<evidence type="ECO:0000313" key="1">
    <source>
        <dbReference type="EMBL" id="GER87769.1"/>
    </source>
</evidence>
<dbReference type="RefSeq" id="WP_151755739.1">
    <property type="nucleotide sequence ID" value="NZ_BKZW01000001.1"/>
</dbReference>
<evidence type="ECO:0000313" key="2">
    <source>
        <dbReference type="Proteomes" id="UP000326912"/>
    </source>
</evidence>
<comment type="caution">
    <text evidence="1">The sequence shown here is derived from an EMBL/GenBank/DDBJ whole genome shotgun (WGS) entry which is preliminary data.</text>
</comment>
<gene>
    <name evidence="1" type="ORF">KDW_19310</name>
</gene>
<dbReference type="EMBL" id="BKZW01000001">
    <property type="protein sequence ID" value="GER87769.1"/>
    <property type="molecule type" value="Genomic_DNA"/>
</dbReference>
<sequence>MFVEKRKALPFFDAGCRRVSGSGESEQRDFGGPEKVVGKVLDKAQQICDTTATRDKQAEMQRLIVPHELRFVGTLTTEEWKAEQQLEQHESFLVSCQFDPTVCKYSSDHNNNLRTITANVVRLGLDRNSHAIDIPPCECMFV</sequence>
<accession>A0A5J4KNU4</accession>
<organism evidence="1 2">
    <name type="scientific">Dictyobacter vulcani</name>
    <dbReference type="NCBI Taxonomy" id="2607529"/>
    <lineage>
        <taxon>Bacteria</taxon>
        <taxon>Bacillati</taxon>
        <taxon>Chloroflexota</taxon>
        <taxon>Ktedonobacteria</taxon>
        <taxon>Ktedonobacterales</taxon>
        <taxon>Dictyobacteraceae</taxon>
        <taxon>Dictyobacter</taxon>
    </lineage>
</organism>
<dbReference type="AlphaFoldDB" id="A0A5J4KNU4"/>
<reference evidence="1 2" key="1">
    <citation type="submission" date="2019-10" db="EMBL/GenBank/DDBJ databases">
        <title>Dictyobacter vulcani sp. nov., within the class Ktedonobacteria, isolated from soil of volcanic Mt. Zao.</title>
        <authorList>
            <person name="Zheng Y."/>
            <person name="Wang C.M."/>
            <person name="Sakai Y."/>
            <person name="Abe K."/>
            <person name="Yokota A."/>
            <person name="Yabe S."/>
        </authorList>
    </citation>
    <scope>NUCLEOTIDE SEQUENCE [LARGE SCALE GENOMIC DNA]</scope>
    <source>
        <strain evidence="1 2">W12</strain>
    </source>
</reference>
<dbReference type="Proteomes" id="UP000326912">
    <property type="component" value="Unassembled WGS sequence"/>
</dbReference>
<proteinExistence type="predicted"/>
<protein>
    <submittedName>
        <fullName evidence="1">Uncharacterized protein</fullName>
    </submittedName>
</protein>
<keyword evidence="2" id="KW-1185">Reference proteome</keyword>